<dbReference type="EMBL" id="BRVP01000015">
    <property type="protein sequence ID" value="GLB53251.1"/>
    <property type="molecule type" value="Genomic_DNA"/>
</dbReference>
<gene>
    <name evidence="1" type="ORF">NBRC110019_22910</name>
</gene>
<accession>A0A9W6B5L9</accession>
<protein>
    <submittedName>
        <fullName evidence="1">Alkaline phosphatase family protein</fullName>
    </submittedName>
</protein>
<dbReference type="SUPFAM" id="SSF53649">
    <property type="entry name" value="Alkaline phosphatase-like"/>
    <property type="match status" value="1"/>
</dbReference>
<keyword evidence="2" id="KW-1185">Reference proteome</keyword>
<dbReference type="Pfam" id="PF01663">
    <property type="entry name" value="Phosphodiest"/>
    <property type="match status" value="1"/>
</dbReference>
<organism evidence="1 2">
    <name type="scientific">Neptunitalea chrysea</name>
    <dbReference type="NCBI Taxonomy" id="1647581"/>
    <lineage>
        <taxon>Bacteria</taxon>
        <taxon>Pseudomonadati</taxon>
        <taxon>Bacteroidota</taxon>
        <taxon>Flavobacteriia</taxon>
        <taxon>Flavobacteriales</taxon>
        <taxon>Flavobacteriaceae</taxon>
        <taxon>Neptunitalea</taxon>
    </lineage>
</organism>
<sequence>MTAHKHVLILKKILFIALSFFFCKVNSQEDISYKKSVKLEIVNKKFKNTPEAEKQPYVIMVSLDGFRYDYPEKYNAKNILEIGKNGSYVTRLIPSFPSKTFPNHYSIATGLYPAHHGIISNSFYDKSREAEYKISKRYAVEDGSWYDGVPLWNLAQQQGMCSASYFWVGSEANINGMHPTYYYNFNQTRNYGYRVDRVLEWLQLPEKKRPHMITLYFSLVDTQGHRNGPNSEKLQEAVSIVDKQIGRLRAGIAKLDMPVYLIVTADHGMDDLTEEINIHDFIDLKDNEFYKGPVAMIYTKSKEEKERVYNTLSEQTSFKTYKQEAVPNYLNFKNQDRIGDLVLVCDAPSELVYKKSKKSGPISPKGTHGYDPFENKNMGAIFYIEGPNIKKGYVQSAVENVHIYPLVAHLLGLKITQPIDGNLHALESMIER</sequence>
<dbReference type="InterPro" id="IPR017850">
    <property type="entry name" value="Alkaline_phosphatase_core_sf"/>
</dbReference>
<dbReference type="RefSeq" id="WP_281755029.1">
    <property type="nucleotide sequence ID" value="NZ_BRVP01000015.1"/>
</dbReference>
<dbReference type="AlphaFoldDB" id="A0A9W6B5L9"/>
<name>A0A9W6B5L9_9FLAO</name>
<evidence type="ECO:0000313" key="1">
    <source>
        <dbReference type="EMBL" id="GLB53251.1"/>
    </source>
</evidence>
<proteinExistence type="predicted"/>
<dbReference type="Gene3D" id="3.30.1360.180">
    <property type="match status" value="1"/>
</dbReference>
<dbReference type="GO" id="GO:0016787">
    <property type="term" value="F:hydrolase activity"/>
    <property type="evidence" value="ECO:0007669"/>
    <property type="project" value="UniProtKB-ARBA"/>
</dbReference>
<dbReference type="Proteomes" id="UP001143545">
    <property type="component" value="Unassembled WGS sequence"/>
</dbReference>
<dbReference type="InterPro" id="IPR002591">
    <property type="entry name" value="Phosphodiest/P_Trfase"/>
</dbReference>
<dbReference type="Gene3D" id="3.40.720.10">
    <property type="entry name" value="Alkaline Phosphatase, subunit A"/>
    <property type="match status" value="1"/>
</dbReference>
<reference evidence="1" key="1">
    <citation type="submission" date="2022-07" db="EMBL/GenBank/DDBJ databases">
        <title>Taxonomy of Novel Oxalotrophic and Methylotrophic Bacteria.</title>
        <authorList>
            <person name="Sahin N."/>
            <person name="Tani A."/>
        </authorList>
    </citation>
    <scope>NUCLEOTIDE SEQUENCE</scope>
    <source>
        <strain evidence="1">AM327</strain>
    </source>
</reference>
<comment type="caution">
    <text evidence="1">The sequence shown here is derived from an EMBL/GenBank/DDBJ whole genome shotgun (WGS) entry which is preliminary data.</text>
</comment>
<dbReference type="PANTHER" id="PTHR10151">
    <property type="entry name" value="ECTONUCLEOTIDE PYROPHOSPHATASE/PHOSPHODIESTERASE"/>
    <property type="match status" value="1"/>
</dbReference>
<dbReference type="CDD" id="cd16018">
    <property type="entry name" value="Enpp"/>
    <property type="match status" value="1"/>
</dbReference>
<evidence type="ECO:0000313" key="2">
    <source>
        <dbReference type="Proteomes" id="UP001143545"/>
    </source>
</evidence>
<dbReference type="PANTHER" id="PTHR10151:SF120">
    <property type="entry name" value="BIS(5'-ADENOSYL)-TRIPHOSPHATASE"/>
    <property type="match status" value="1"/>
</dbReference>